<proteinExistence type="predicted"/>
<feature type="domain" description="Replication protein A 70 kDa DNA-binding subunit B/D first OB fold" evidence="1">
    <location>
        <begin position="8"/>
        <end position="111"/>
    </location>
</feature>
<comment type="caution">
    <text evidence="2">The sequence shown here is derived from an EMBL/GenBank/DDBJ whole genome shotgun (WGS) entry which is preliminary data.</text>
</comment>
<reference evidence="2" key="2">
    <citation type="submission" date="2023-05" db="EMBL/GenBank/DDBJ databases">
        <authorList>
            <person name="Schelkunov M.I."/>
        </authorList>
    </citation>
    <scope>NUCLEOTIDE SEQUENCE</scope>
    <source>
        <strain evidence="2">Hsosn_3</strain>
        <tissue evidence="2">Leaf</tissue>
    </source>
</reference>
<dbReference type="Proteomes" id="UP001237642">
    <property type="component" value="Unassembled WGS sequence"/>
</dbReference>
<evidence type="ECO:0000313" key="2">
    <source>
        <dbReference type="EMBL" id="KAK1357762.1"/>
    </source>
</evidence>
<dbReference type="Pfam" id="PF02721">
    <property type="entry name" value="DUF223"/>
    <property type="match status" value="1"/>
</dbReference>
<dbReference type="CDD" id="cd04480">
    <property type="entry name" value="RPA1_DBD_A_like"/>
    <property type="match status" value="1"/>
</dbReference>
<protein>
    <recommendedName>
        <fullName evidence="1">Replication protein A 70 kDa DNA-binding subunit B/D first OB fold domain-containing protein</fullName>
    </recommendedName>
</protein>
<dbReference type="InterPro" id="IPR012340">
    <property type="entry name" value="NA-bd_OB-fold"/>
</dbReference>
<evidence type="ECO:0000259" key="1">
    <source>
        <dbReference type="Pfam" id="PF02721"/>
    </source>
</evidence>
<dbReference type="InterPro" id="IPR003871">
    <property type="entry name" value="RFA1B/D_OB_1st"/>
</dbReference>
<dbReference type="SUPFAM" id="SSF50249">
    <property type="entry name" value="Nucleic acid-binding proteins"/>
    <property type="match status" value="3"/>
</dbReference>
<dbReference type="CDD" id="cd04481">
    <property type="entry name" value="RPA1_DBD_B_like"/>
    <property type="match status" value="1"/>
</dbReference>
<name>A0AAD8H147_9APIA</name>
<dbReference type="EMBL" id="JAUIZM010000011">
    <property type="protein sequence ID" value="KAK1357762.1"/>
    <property type="molecule type" value="Genomic_DNA"/>
</dbReference>
<evidence type="ECO:0000313" key="3">
    <source>
        <dbReference type="Proteomes" id="UP001237642"/>
    </source>
</evidence>
<keyword evidence="3" id="KW-1185">Reference proteome</keyword>
<reference evidence="2" key="1">
    <citation type="submission" date="2023-02" db="EMBL/GenBank/DDBJ databases">
        <title>Genome of toxic invasive species Heracleum sosnowskyi carries increased number of genes despite the absence of recent whole-genome duplications.</title>
        <authorList>
            <person name="Schelkunov M."/>
            <person name="Shtratnikova V."/>
            <person name="Makarenko M."/>
            <person name="Klepikova A."/>
            <person name="Omelchenko D."/>
            <person name="Novikova G."/>
            <person name="Obukhova E."/>
            <person name="Bogdanov V."/>
            <person name="Penin A."/>
            <person name="Logacheva M."/>
        </authorList>
    </citation>
    <scope>NUCLEOTIDE SEQUENCE</scope>
    <source>
        <strain evidence="2">Hsosn_3</strain>
        <tissue evidence="2">Leaf</tissue>
    </source>
</reference>
<organism evidence="2 3">
    <name type="scientific">Heracleum sosnowskyi</name>
    <dbReference type="NCBI Taxonomy" id="360622"/>
    <lineage>
        <taxon>Eukaryota</taxon>
        <taxon>Viridiplantae</taxon>
        <taxon>Streptophyta</taxon>
        <taxon>Embryophyta</taxon>
        <taxon>Tracheophyta</taxon>
        <taxon>Spermatophyta</taxon>
        <taxon>Magnoliopsida</taxon>
        <taxon>eudicotyledons</taxon>
        <taxon>Gunneridae</taxon>
        <taxon>Pentapetalae</taxon>
        <taxon>asterids</taxon>
        <taxon>campanulids</taxon>
        <taxon>Apiales</taxon>
        <taxon>Apiaceae</taxon>
        <taxon>Apioideae</taxon>
        <taxon>apioid superclade</taxon>
        <taxon>Tordylieae</taxon>
        <taxon>Tordyliinae</taxon>
        <taxon>Heracleum</taxon>
    </lineage>
</organism>
<accession>A0AAD8H147</accession>
<dbReference type="Gene3D" id="2.40.50.140">
    <property type="entry name" value="Nucleic acid-binding proteins"/>
    <property type="match status" value="3"/>
</dbReference>
<gene>
    <name evidence="2" type="ORF">POM88_051018</name>
</gene>
<sequence>MATSFSESLRNVQTGRIDWKVKVRIIREWRGVTRTGIVFKAYNLLLLDNKNCRMHAFVPAALADKISRMIQEGKIYLIKNFQVKEYTEGDKYRPVQMDRQIIFTADTKVRELQENEIFIRANSFDLFEYGDLNQMATQQLYLTDVIGIIENIPKVNHIQNKQVNIKFKMTDGRKKINVTFWDSFAENFEQAIKQDFEQPLIIIITSGKISKWKEQLDICNYSPTRFYLNYEHHSVTKLRNMMKDTNFSKIKFATPKKTIQLFSIDEIKNLSLDFDKEEVLCKATLKLVEETNNWNRHICTSCYSETEFKQSNHFCQKCNKIVAEPLKRFHVSTVGQDEIGGIEIVLKDRAVRKLIDQNVEDVEKEDNSFPNEIKTLQGMDYTIKLRITKDNIEKRDFDYVATDIIRGFHCEKANEVENQTILSTQTFQGEPSGSSFHLDEISQLNYNQK</sequence>
<dbReference type="AlphaFoldDB" id="A0AAD8H147"/>
<dbReference type="PANTHER" id="PTHR47165">
    <property type="entry name" value="OS03G0429900 PROTEIN"/>
    <property type="match status" value="1"/>
</dbReference>
<dbReference type="PANTHER" id="PTHR47165:SF4">
    <property type="entry name" value="OS03G0429900 PROTEIN"/>
    <property type="match status" value="1"/>
</dbReference>